<dbReference type="Proteomes" id="UP000770717">
    <property type="component" value="Unassembled WGS sequence"/>
</dbReference>
<keyword evidence="1" id="KW-0518">Myosin</keyword>
<keyword evidence="4" id="KW-1185">Reference proteome</keyword>
<evidence type="ECO:0000313" key="3">
    <source>
        <dbReference type="EMBL" id="KAG9461221.1"/>
    </source>
</evidence>
<dbReference type="Gene3D" id="1.20.58.530">
    <property type="match status" value="1"/>
</dbReference>
<dbReference type="AlphaFoldDB" id="A0A8J6B5U1"/>
<comment type="caution">
    <text evidence="1">Lacks conserved residue(s) required for the propagation of feature annotation.</text>
</comment>
<dbReference type="GO" id="GO:0005524">
    <property type="term" value="F:ATP binding"/>
    <property type="evidence" value="ECO:0007669"/>
    <property type="project" value="InterPro"/>
</dbReference>
<evidence type="ECO:0000313" key="4">
    <source>
        <dbReference type="Proteomes" id="UP000770717"/>
    </source>
</evidence>
<organism evidence="3 4">
    <name type="scientific">Eleutherodactylus coqui</name>
    <name type="common">Puerto Rican coqui</name>
    <dbReference type="NCBI Taxonomy" id="57060"/>
    <lineage>
        <taxon>Eukaryota</taxon>
        <taxon>Metazoa</taxon>
        <taxon>Chordata</taxon>
        <taxon>Craniata</taxon>
        <taxon>Vertebrata</taxon>
        <taxon>Euteleostomi</taxon>
        <taxon>Amphibia</taxon>
        <taxon>Batrachia</taxon>
        <taxon>Anura</taxon>
        <taxon>Neobatrachia</taxon>
        <taxon>Hyloidea</taxon>
        <taxon>Eleutherodactylidae</taxon>
        <taxon>Eleutherodactylinae</taxon>
        <taxon>Eleutherodactylus</taxon>
        <taxon>Eleutherodactylus</taxon>
    </lineage>
</organism>
<dbReference type="PROSITE" id="PS51456">
    <property type="entry name" value="MYOSIN_MOTOR"/>
    <property type="match status" value="1"/>
</dbReference>
<proteinExistence type="inferred from homology"/>
<dbReference type="EMBL" id="WNTK01026082">
    <property type="protein sequence ID" value="KAG9461221.1"/>
    <property type="molecule type" value="Genomic_DNA"/>
</dbReference>
<dbReference type="InterPro" id="IPR001609">
    <property type="entry name" value="Myosin_head_motor_dom-like"/>
</dbReference>
<dbReference type="GO" id="GO:0016459">
    <property type="term" value="C:myosin complex"/>
    <property type="evidence" value="ECO:0007669"/>
    <property type="project" value="UniProtKB-KW"/>
</dbReference>
<dbReference type="GO" id="GO:0003774">
    <property type="term" value="F:cytoskeletal motor activity"/>
    <property type="evidence" value="ECO:0007669"/>
    <property type="project" value="InterPro"/>
</dbReference>
<dbReference type="OrthoDB" id="2505895at2759"/>
<dbReference type="GO" id="GO:0003779">
    <property type="term" value="F:actin binding"/>
    <property type="evidence" value="ECO:0007669"/>
    <property type="project" value="UniProtKB-KW"/>
</dbReference>
<feature type="domain" description="Myosin motor" evidence="2">
    <location>
        <begin position="1"/>
        <end position="105"/>
    </location>
</feature>
<keyword evidence="1" id="KW-0009">Actin-binding</keyword>
<reference evidence="3" key="1">
    <citation type="thesis" date="2020" institute="ProQuest LLC" country="789 East Eisenhower Parkway, Ann Arbor, MI, USA">
        <title>Comparative Genomics and Chromosome Evolution.</title>
        <authorList>
            <person name="Mudd A.B."/>
        </authorList>
    </citation>
    <scope>NUCLEOTIDE SEQUENCE</scope>
    <source>
        <strain evidence="3">HN-11 Male</strain>
        <tissue evidence="3">Kidney and liver</tissue>
    </source>
</reference>
<sequence length="105" mass="12133">LQINVQASNQMEERKGLLWILDEEVLIQGSTDDNVINRLCSYYELKGEDKQDHGPLRKCEQPLQFELLHQLGKDPVRYDASNWINKAKLNLSAENAVHVLQQSKM</sequence>
<comment type="similarity">
    <text evidence="1">Belongs to the TRAFAC class myosin-kinesin ATPase superfamily. Myosin family.</text>
</comment>
<accession>A0A8J6B5U1</accession>
<dbReference type="InterPro" id="IPR027417">
    <property type="entry name" value="P-loop_NTPase"/>
</dbReference>
<name>A0A8J6B5U1_ELECQ</name>
<keyword evidence="1" id="KW-0505">Motor protein</keyword>
<protein>
    <recommendedName>
        <fullName evidence="2">Myosin motor domain-containing protein</fullName>
    </recommendedName>
</protein>
<feature type="non-terminal residue" evidence="3">
    <location>
        <position position="1"/>
    </location>
</feature>
<gene>
    <name evidence="3" type="ORF">GDO78_017629</name>
</gene>
<dbReference type="SUPFAM" id="SSF52540">
    <property type="entry name" value="P-loop containing nucleoside triphosphate hydrolases"/>
    <property type="match status" value="1"/>
</dbReference>
<comment type="caution">
    <text evidence="3">The sequence shown here is derived from an EMBL/GenBank/DDBJ whole genome shotgun (WGS) entry which is preliminary data.</text>
</comment>
<evidence type="ECO:0000256" key="1">
    <source>
        <dbReference type="PROSITE-ProRule" id="PRU00782"/>
    </source>
</evidence>
<evidence type="ECO:0000259" key="2">
    <source>
        <dbReference type="PROSITE" id="PS51456"/>
    </source>
</evidence>